<sequence length="176" mass="19124">MPSTDIALLASDGGRVELPRPVAAQASLLLRDMLDDATASSLGSGGDDGGAESSTMIEIPVDVVDTVTLERCATHMRYRYNNKMTELARPLKGNLEDALDAKDKEFLSDWDETITVSMVKASAFLNCPELYQLSCAKLASLLMGKSIEEIRVTLGVQNDFSPEEEAALRKEHGMEL</sequence>
<name>A0A0S4J0Y1_BODSA</name>
<dbReference type="InterPro" id="IPR016072">
    <property type="entry name" value="Skp1_comp_dimer"/>
</dbReference>
<dbReference type="Pfam" id="PF01466">
    <property type="entry name" value="Skp1"/>
    <property type="match status" value="1"/>
</dbReference>
<comment type="pathway">
    <text evidence="1">Protein modification; protein ubiquitination.</text>
</comment>
<dbReference type="OrthoDB" id="2342932at2759"/>
<keyword evidence="4" id="KW-1185">Reference proteome</keyword>
<dbReference type="AlphaFoldDB" id="A0A0S4J0Y1"/>
<dbReference type="PANTHER" id="PTHR11165">
    <property type="entry name" value="SKP1"/>
    <property type="match status" value="1"/>
</dbReference>
<dbReference type="InterPro" id="IPR016897">
    <property type="entry name" value="SKP1"/>
</dbReference>
<dbReference type="InterPro" id="IPR011333">
    <property type="entry name" value="SKP1/BTB/POZ_sf"/>
</dbReference>
<feature type="domain" description="SKP1 component dimerisation" evidence="2">
    <location>
        <begin position="129"/>
        <end position="172"/>
    </location>
</feature>
<protein>
    <recommendedName>
        <fullName evidence="2">SKP1 component dimerisation domain-containing protein</fullName>
    </recommendedName>
</protein>
<dbReference type="PIRSF" id="PIRSF028729">
    <property type="entry name" value="E3_ubiquit_lig_SCF_Skp"/>
    <property type="match status" value="1"/>
</dbReference>
<dbReference type="UniPathway" id="UPA00143"/>
<dbReference type="Gene3D" id="3.30.710.10">
    <property type="entry name" value="Potassium Channel Kv1.1, Chain A"/>
    <property type="match status" value="1"/>
</dbReference>
<dbReference type="InterPro" id="IPR036296">
    <property type="entry name" value="SKP1-like_dim_sf"/>
</dbReference>
<reference evidence="4" key="1">
    <citation type="submission" date="2015-09" db="EMBL/GenBank/DDBJ databases">
        <authorList>
            <consortium name="Pathogen Informatics"/>
        </authorList>
    </citation>
    <scope>NUCLEOTIDE SEQUENCE [LARGE SCALE GENOMIC DNA]</scope>
    <source>
        <strain evidence="4">Lake Konstanz</strain>
    </source>
</reference>
<evidence type="ECO:0000259" key="2">
    <source>
        <dbReference type="Pfam" id="PF01466"/>
    </source>
</evidence>
<dbReference type="OMA" id="ERCATHM"/>
<evidence type="ECO:0000256" key="1">
    <source>
        <dbReference type="PIRNR" id="PIRNR028729"/>
    </source>
</evidence>
<dbReference type="SUPFAM" id="SSF81382">
    <property type="entry name" value="Skp1 dimerisation domain-like"/>
    <property type="match status" value="1"/>
</dbReference>
<dbReference type="GO" id="GO:0006511">
    <property type="term" value="P:ubiquitin-dependent protein catabolic process"/>
    <property type="evidence" value="ECO:0007669"/>
    <property type="project" value="InterPro"/>
</dbReference>
<dbReference type="GO" id="GO:0016567">
    <property type="term" value="P:protein ubiquitination"/>
    <property type="evidence" value="ECO:0007669"/>
    <property type="project" value="UniProtKB-UniPathway"/>
</dbReference>
<dbReference type="EMBL" id="CYKH01000830">
    <property type="protein sequence ID" value="CUG47631.1"/>
    <property type="molecule type" value="Genomic_DNA"/>
</dbReference>
<dbReference type="VEuPathDB" id="TriTrypDB:BSAL_79985"/>
<evidence type="ECO:0000313" key="3">
    <source>
        <dbReference type="EMBL" id="CUG47631.1"/>
    </source>
</evidence>
<dbReference type="Proteomes" id="UP000051952">
    <property type="component" value="Unassembled WGS sequence"/>
</dbReference>
<comment type="similarity">
    <text evidence="1">Belongs to the SKP1 family.</text>
</comment>
<accession>A0A0S4J0Y1</accession>
<proteinExistence type="inferred from homology"/>
<organism evidence="3 4">
    <name type="scientific">Bodo saltans</name>
    <name type="common">Flagellated protozoan</name>
    <dbReference type="NCBI Taxonomy" id="75058"/>
    <lineage>
        <taxon>Eukaryota</taxon>
        <taxon>Discoba</taxon>
        <taxon>Euglenozoa</taxon>
        <taxon>Kinetoplastea</taxon>
        <taxon>Metakinetoplastina</taxon>
        <taxon>Eubodonida</taxon>
        <taxon>Bodonidae</taxon>
        <taxon>Bodo</taxon>
    </lineage>
</organism>
<gene>
    <name evidence="3" type="ORF">BSAL_79985</name>
</gene>
<keyword evidence="1" id="KW-0833">Ubl conjugation pathway</keyword>
<evidence type="ECO:0000313" key="4">
    <source>
        <dbReference type="Proteomes" id="UP000051952"/>
    </source>
</evidence>